<organism evidence="2 3">
    <name type="scientific">Blyttiomyces helicus</name>
    <dbReference type="NCBI Taxonomy" id="388810"/>
    <lineage>
        <taxon>Eukaryota</taxon>
        <taxon>Fungi</taxon>
        <taxon>Fungi incertae sedis</taxon>
        <taxon>Chytridiomycota</taxon>
        <taxon>Chytridiomycota incertae sedis</taxon>
        <taxon>Chytridiomycetes</taxon>
        <taxon>Chytridiomycetes incertae sedis</taxon>
        <taxon>Blyttiomyces</taxon>
    </lineage>
</organism>
<feature type="compositionally biased region" description="Basic residues" evidence="1">
    <location>
        <begin position="351"/>
        <end position="360"/>
    </location>
</feature>
<proteinExistence type="predicted"/>
<dbReference type="AlphaFoldDB" id="A0A4V1IPP4"/>
<dbReference type="Pfam" id="PF04000">
    <property type="entry name" value="Sas10_Utp3"/>
    <property type="match status" value="1"/>
</dbReference>
<dbReference type="PANTHER" id="PTHR13237">
    <property type="entry name" value="SOMETHING ABOUT SILENCING PROTEIN 10-RELATED"/>
    <property type="match status" value="1"/>
</dbReference>
<name>A0A4V1IPP4_9FUNG</name>
<feature type="region of interest" description="Disordered" evidence="1">
    <location>
        <begin position="333"/>
        <end position="360"/>
    </location>
</feature>
<dbReference type="GO" id="GO:0032040">
    <property type="term" value="C:small-subunit processome"/>
    <property type="evidence" value="ECO:0007669"/>
    <property type="project" value="TreeGrafter"/>
</dbReference>
<feature type="compositionally biased region" description="Basic and acidic residues" evidence="1">
    <location>
        <begin position="334"/>
        <end position="350"/>
    </location>
</feature>
<protein>
    <submittedName>
        <fullName evidence="2">Sas10/Utp3/C1D family-domain-containing protein</fullName>
    </submittedName>
</protein>
<dbReference type="GO" id="GO:0000462">
    <property type="term" value="P:maturation of SSU-rRNA from tricistronic rRNA transcript (SSU-rRNA, 5.8S rRNA, LSU-rRNA)"/>
    <property type="evidence" value="ECO:0007669"/>
    <property type="project" value="TreeGrafter"/>
</dbReference>
<keyword evidence="3" id="KW-1185">Reference proteome</keyword>
<evidence type="ECO:0000313" key="3">
    <source>
        <dbReference type="Proteomes" id="UP000269721"/>
    </source>
</evidence>
<gene>
    <name evidence="2" type="ORF">BDK51DRAFT_25344</name>
</gene>
<dbReference type="Proteomes" id="UP000269721">
    <property type="component" value="Unassembled WGS sequence"/>
</dbReference>
<dbReference type="PANTHER" id="PTHR13237:SF9">
    <property type="entry name" value="NEUROGUIDIN"/>
    <property type="match status" value="1"/>
</dbReference>
<sequence length="360" mass="40291">MQKLVDRDAPEFESLLVEFRQKIAELRMRVEPLIERIRSKKLQTSAGVSLLEVKAHSLLSYITNLAFLLLVKLHGKSIASHSAIDRLVELRIVMEKIRPLEQKLKYQIDKLVKAAESGSGDASAAAGDEAVFADPLRFKPNPANLVGKEVEDADSAEPGSGVYRPPKLAPMPYIEPTRGPKGGRLSARALESASRSRLLADLRTQFDDRPEEMSAEGTGYGAREVIGGNADDERWAERERFEEENMIRLSMTREDKRSQKRMAKMGGLKRFQDEFDTLETDFSSLHGLSRAVKEDDRAAYGEGVLRKKEKLSAKFTSQKRKFGDAGEMLASLARGERSRGKDEFGREVKKVKAKARRKAA</sequence>
<evidence type="ECO:0000256" key="1">
    <source>
        <dbReference type="SAM" id="MobiDB-lite"/>
    </source>
</evidence>
<dbReference type="EMBL" id="ML000867">
    <property type="protein sequence ID" value="RKO83767.1"/>
    <property type="molecule type" value="Genomic_DNA"/>
</dbReference>
<evidence type="ECO:0000313" key="2">
    <source>
        <dbReference type="EMBL" id="RKO83767.1"/>
    </source>
</evidence>
<feature type="region of interest" description="Disordered" evidence="1">
    <location>
        <begin position="151"/>
        <end position="184"/>
    </location>
</feature>
<reference evidence="3" key="1">
    <citation type="journal article" date="2018" name="Nat. Microbiol.">
        <title>Leveraging single-cell genomics to expand the fungal tree of life.</title>
        <authorList>
            <person name="Ahrendt S.R."/>
            <person name="Quandt C.A."/>
            <person name="Ciobanu D."/>
            <person name="Clum A."/>
            <person name="Salamov A."/>
            <person name="Andreopoulos B."/>
            <person name="Cheng J.F."/>
            <person name="Woyke T."/>
            <person name="Pelin A."/>
            <person name="Henrissat B."/>
            <person name="Reynolds N.K."/>
            <person name="Benny G.L."/>
            <person name="Smith M.E."/>
            <person name="James T.Y."/>
            <person name="Grigoriev I.V."/>
        </authorList>
    </citation>
    <scope>NUCLEOTIDE SEQUENCE [LARGE SCALE GENOMIC DNA]</scope>
</reference>
<accession>A0A4V1IPP4</accession>
<dbReference type="OrthoDB" id="203440at2759"/>
<dbReference type="InterPro" id="IPR007146">
    <property type="entry name" value="Sas10/Utp3/C1D"/>
</dbReference>